<organism evidence="2 3">
    <name type="scientific">Chitinophaga horti</name>
    <dbReference type="NCBI Taxonomy" id="2920382"/>
    <lineage>
        <taxon>Bacteria</taxon>
        <taxon>Pseudomonadati</taxon>
        <taxon>Bacteroidota</taxon>
        <taxon>Chitinophagia</taxon>
        <taxon>Chitinophagales</taxon>
        <taxon>Chitinophagaceae</taxon>
        <taxon>Chitinophaga</taxon>
    </lineage>
</organism>
<dbReference type="Gene3D" id="3.10.450.50">
    <property type="match status" value="1"/>
</dbReference>
<evidence type="ECO:0000313" key="3">
    <source>
        <dbReference type="Proteomes" id="UP001162741"/>
    </source>
</evidence>
<dbReference type="SUPFAM" id="SSF54427">
    <property type="entry name" value="NTF2-like"/>
    <property type="match status" value="1"/>
</dbReference>
<gene>
    <name evidence="2" type="ORF">MKQ68_12840</name>
</gene>
<dbReference type="RefSeq" id="WP_264279476.1">
    <property type="nucleotide sequence ID" value="NZ_CP107006.1"/>
</dbReference>
<dbReference type="InterPro" id="IPR032710">
    <property type="entry name" value="NTF2-like_dom_sf"/>
</dbReference>
<protein>
    <submittedName>
        <fullName evidence="2">Nuclear transport factor 2 family protein</fullName>
    </submittedName>
</protein>
<dbReference type="EMBL" id="CP107006">
    <property type="protein sequence ID" value="UYQ90980.1"/>
    <property type="molecule type" value="Genomic_DNA"/>
</dbReference>
<accession>A0ABY6IUD0</accession>
<evidence type="ECO:0000313" key="2">
    <source>
        <dbReference type="EMBL" id="UYQ90980.1"/>
    </source>
</evidence>
<name>A0ABY6IUD0_9BACT</name>
<dbReference type="InterPro" id="IPR037401">
    <property type="entry name" value="SnoaL-like"/>
</dbReference>
<reference evidence="2" key="1">
    <citation type="submission" date="2022-10" db="EMBL/GenBank/DDBJ databases">
        <title>Chitinophaga sp. nov., isolated from soil.</title>
        <authorList>
            <person name="Jeon C.O."/>
        </authorList>
    </citation>
    <scope>NUCLEOTIDE SEQUENCE</scope>
    <source>
        <strain evidence="2">R8</strain>
    </source>
</reference>
<keyword evidence="3" id="KW-1185">Reference proteome</keyword>
<dbReference type="Proteomes" id="UP001162741">
    <property type="component" value="Chromosome"/>
</dbReference>
<dbReference type="Pfam" id="PF12680">
    <property type="entry name" value="SnoaL_2"/>
    <property type="match status" value="1"/>
</dbReference>
<feature type="domain" description="SnoaL-like" evidence="1">
    <location>
        <begin position="16"/>
        <end position="117"/>
    </location>
</feature>
<evidence type="ECO:0000259" key="1">
    <source>
        <dbReference type="Pfam" id="PF12680"/>
    </source>
</evidence>
<proteinExistence type="predicted"/>
<sequence>MTNLELTRKLWDASEATGSFQPIIDQFAEDVVFQATIPPGTPISGEFRGKARLQEYFDTILPQVASFEQLEPLEFVPHGEDKVIILGNDAFTLPVNGKKYSSPYATVLTFRGGMIVKMLIIQDLSGIYEAYKGQA</sequence>